<dbReference type="AlphaFoldDB" id="A0A6G4X2D2"/>
<reference evidence="1 2" key="1">
    <citation type="submission" date="2020-02" db="EMBL/GenBank/DDBJ databases">
        <title>Whole-genome analyses of novel actinobacteria.</title>
        <authorList>
            <person name="Sahin N."/>
            <person name="Tatar D."/>
        </authorList>
    </citation>
    <scope>NUCLEOTIDE SEQUENCE [LARGE SCALE GENOMIC DNA]</scope>
    <source>
        <strain evidence="1 2">SB3404</strain>
    </source>
</reference>
<dbReference type="RefSeq" id="WP_165300687.1">
    <property type="nucleotide sequence ID" value="NZ_JAAKZZ010000257.1"/>
</dbReference>
<sequence length="663" mass="72653">MNGGTPFTGPWVTDSRGPVHAGQGDLYVQILQEAGIDVSRPGPDPRQVTDDELARLARRFVPPGHLAQAHDTLQTHRIALVTGDSGSGRRCAALMLLDGLPRSTGRFHELLDRGEDGGGRALDPGDVGDGDRLLLDLVHLARERRDALLRELGGFMATVRERNGYLSVVLPPDREFTLSPELFSLAVRIVRPPARDVLFCHLREEGIRADAGERGEERLTQFLERASMERVGTLAVHIRRARQYEGEGAGFGSWLTTALTALSPTDTEIAERLRQAGDGRQRALLLAAAFLYGARADAVSHAADELVTQANHPAVATPPLAHEPLATRLHTVGASIRDGGRVFLRELDRDRTVRAHGWDNFPALRPALYEWVARIAAGHWLTRDESTALVTRFTEQWLRTEPPEPLGKLARRWAGDSSPRTGRPAAAQLLRDAVVHERHGGWFRHQLYDWACNSTLDPGLAHVLVGVCATDMLARYPDQAMIRLRHLACHQQPSVRKAAHVALAGAVREDDRLYRRLLERLRPGPAPRAAADAELFLHVAEPARLVTRSPRAGPLIASPALRDQFAVLWGSARDRAPREHWAGRELDWFDTAAAEGPHSALLLDVLADSCGADTHAVSRLYVAARDWAAGSPAGRRPAAARTVNRLQNSARAALGIGLRRPSV</sequence>
<dbReference type="EMBL" id="JAAKZZ010000257">
    <property type="protein sequence ID" value="NGO71040.1"/>
    <property type="molecule type" value="Genomic_DNA"/>
</dbReference>
<name>A0A6G4X2D2_9ACTN</name>
<keyword evidence="2" id="KW-1185">Reference proteome</keyword>
<protein>
    <submittedName>
        <fullName evidence="1">Uncharacterized protein</fullName>
    </submittedName>
</protein>
<proteinExistence type="predicted"/>
<evidence type="ECO:0000313" key="2">
    <source>
        <dbReference type="Proteomes" id="UP000477722"/>
    </source>
</evidence>
<comment type="caution">
    <text evidence="1">The sequence shown here is derived from an EMBL/GenBank/DDBJ whole genome shotgun (WGS) entry which is preliminary data.</text>
</comment>
<evidence type="ECO:0000313" key="1">
    <source>
        <dbReference type="EMBL" id="NGO71040.1"/>
    </source>
</evidence>
<dbReference type="Proteomes" id="UP000477722">
    <property type="component" value="Unassembled WGS sequence"/>
</dbReference>
<accession>A0A6G4X2D2</accession>
<organism evidence="1 2">
    <name type="scientific">Streptomyces boncukensis</name>
    <dbReference type="NCBI Taxonomy" id="2711219"/>
    <lineage>
        <taxon>Bacteria</taxon>
        <taxon>Bacillati</taxon>
        <taxon>Actinomycetota</taxon>
        <taxon>Actinomycetes</taxon>
        <taxon>Kitasatosporales</taxon>
        <taxon>Streptomycetaceae</taxon>
        <taxon>Streptomyces</taxon>
    </lineage>
</organism>
<gene>
    <name evidence="1" type="ORF">G5C65_22300</name>
</gene>